<dbReference type="eggNOG" id="COG1619">
    <property type="taxonomic scope" value="Bacteria"/>
</dbReference>
<dbReference type="GO" id="GO:0004180">
    <property type="term" value="F:carboxypeptidase activity"/>
    <property type="evidence" value="ECO:0007669"/>
    <property type="project" value="UniProtKB-KW"/>
</dbReference>
<evidence type="ECO:0000313" key="7">
    <source>
        <dbReference type="Proteomes" id="UP000019112"/>
    </source>
</evidence>
<evidence type="ECO:0000256" key="3">
    <source>
        <dbReference type="PIRSR" id="PIRSR028757-1"/>
    </source>
</evidence>
<dbReference type="PIRSF" id="PIRSF028757">
    <property type="entry name" value="LD-carboxypeptidase"/>
    <property type="match status" value="1"/>
</dbReference>
<dbReference type="InterPro" id="IPR027461">
    <property type="entry name" value="Carboxypeptidase_A_C_sf"/>
</dbReference>
<reference evidence="6 7" key="1">
    <citation type="journal article" date="2014" name="FEMS Microbiol. Lett.">
        <title>Draft genome sequences of three Holospora species (Holospora obtusa, Holospora undulata, and Holospora elegans), endonuclear symbiotic bacteria of the ciliate Paramecium caudatum.</title>
        <authorList>
            <person name="Dohra H."/>
            <person name="Tanaka K."/>
            <person name="Suzuki T."/>
            <person name="Fujishima M."/>
            <person name="Suzuki H."/>
        </authorList>
    </citation>
    <scope>NUCLEOTIDE SEQUENCE [LARGE SCALE GENOMIC DNA]</scope>
    <source>
        <strain evidence="6 7">F1</strain>
    </source>
</reference>
<sequence>MSIKHVIGIVAPSSPVPDGLIKQSFEYFQRLGFKVKTGKHLDKKELFAAGRDEERAGDIMDFIKDPEVSVIITTNGGTCSIRTLPLLDYDLIKQNHKLIVGYSDATAMQLGIYAKTSALSLTGFNCSDIKNRTVAESTLSSLLHYLNQESYCVNGGQTVYHGTVTAPLIGGNLTCLLNLMGTPYQPDFSGKILLIEDVGIEPYLVEGMFSQLHVAGVLDNLAGLVIGNFTECTAKHFDSKGIRTEDVIDLWCKRIKVPCIKNFPYGHIENRYVLPIGQSITLDASNCRLDVNFTGLL</sequence>
<keyword evidence="2" id="KW-0378">Hydrolase</keyword>
<dbReference type="Pfam" id="PF17676">
    <property type="entry name" value="Peptidase_S66C"/>
    <property type="match status" value="1"/>
</dbReference>
<dbReference type="SUPFAM" id="SSF141986">
    <property type="entry name" value="LD-carboxypeptidase A C-terminal domain-like"/>
    <property type="match status" value="1"/>
</dbReference>
<comment type="similarity">
    <text evidence="1">Belongs to the peptidase S66 family.</text>
</comment>
<dbReference type="InterPro" id="IPR029062">
    <property type="entry name" value="Class_I_gatase-like"/>
</dbReference>
<protein>
    <submittedName>
        <fullName evidence="6">Murein peptide carboxypeptidase</fullName>
    </submittedName>
</protein>
<evidence type="ECO:0000313" key="6">
    <source>
        <dbReference type="EMBL" id="ETZ07284.1"/>
    </source>
</evidence>
<feature type="domain" description="LD-carboxypeptidase C-terminal" evidence="5">
    <location>
        <begin position="166"/>
        <end position="282"/>
    </location>
</feature>
<organism evidence="6 7">
    <name type="scientific">Holospora obtusa F1</name>
    <dbReference type="NCBI Taxonomy" id="1399147"/>
    <lineage>
        <taxon>Bacteria</taxon>
        <taxon>Pseudomonadati</taxon>
        <taxon>Pseudomonadota</taxon>
        <taxon>Alphaproteobacteria</taxon>
        <taxon>Holosporales</taxon>
        <taxon>Holosporaceae</taxon>
        <taxon>Holospora</taxon>
    </lineage>
</organism>
<feature type="active site" description="Nucleophile" evidence="3">
    <location>
        <position position="103"/>
    </location>
</feature>
<dbReference type="CDD" id="cd07025">
    <property type="entry name" value="Peptidase_S66"/>
    <property type="match status" value="1"/>
</dbReference>
<dbReference type="RefSeq" id="WP_021827748.1">
    <property type="nucleotide sequence ID" value="NZ_AWTR02000055.1"/>
</dbReference>
<dbReference type="PANTHER" id="PTHR30237">
    <property type="entry name" value="MURAMOYLTETRAPEPTIDE CARBOXYPEPTIDASE"/>
    <property type="match status" value="1"/>
</dbReference>
<dbReference type="Proteomes" id="UP000019112">
    <property type="component" value="Unassembled WGS sequence"/>
</dbReference>
<comment type="caution">
    <text evidence="6">The sequence shown here is derived from an EMBL/GenBank/DDBJ whole genome shotgun (WGS) entry which is preliminary data.</text>
</comment>
<evidence type="ECO:0000259" key="4">
    <source>
        <dbReference type="Pfam" id="PF02016"/>
    </source>
</evidence>
<dbReference type="Gene3D" id="3.40.50.10740">
    <property type="entry name" value="Class I glutamine amidotransferase-like"/>
    <property type="match status" value="1"/>
</dbReference>
<dbReference type="Pfam" id="PF02016">
    <property type="entry name" value="Peptidase_S66"/>
    <property type="match status" value="1"/>
</dbReference>
<name>W6TEM9_HOLOB</name>
<gene>
    <name evidence="6" type="ORF">P618_200558</name>
</gene>
<evidence type="ECO:0000259" key="5">
    <source>
        <dbReference type="Pfam" id="PF17676"/>
    </source>
</evidence>
<dbReference type="InterPro" id="IPR040449">
    <property type="entry name" value="Peptidase_S66_N"/>
</dbReference>
<dbReference type="SUPFAM" id="SSF52317">
    <property type="entry name" value="Class I glutamine amidotransferase-like"/>
    <property type="match status" value="1"/>
</dbReference>
<feature type="active site" description="Charge relay system" evidence="3">
    <location>
        <position position="196"/>
    </location>
</feature>
<evidence type="ECO:0000256" key="1">
    <source>
        <dbReference type="ARBA" id="ARBA00010233"/>
    </source>
</evidence>
<evidence type="ECO:0000256" key="2">
    <source>
        <dbReference type="ARBA" id="ARBA00022801"/>
    </source>
</evidence>
<feature type="domain" description="LD-carboxypeptidase N-terminal" evidence="4">
    <location>
        <begin position="7"/>
        <end position="122"/>
    </location>
</feature>
<feature type="active site" description="Charge relay system" evidence="3">
    <location>
        <position position="267"/>
    </location>
</feature>
<keyword evidence="6" id="KW-0645">Protease</keyword>
<dbReference type="STRING" id="1399147.P618_200558"/>
<dbReference type="OrthoDB" id="9807329at2"/>
<dbReference type="InterPro" id="IPR040921">
    <property type="entry name" value="Peptidase_S66C"/>
</dbReference>
<dbReference type="PANTHER" id="PTHR30237:SF5">
    <property type="entry name" value="CARBOXYPEPTIDASE VC_A0337-RELATED"/>
    <property type="match status" value="1"/>
</dbReference>
<keyword evidence="7" id="KW-1185">Reference proteome</keyword>
<dbReference type="AlphaFoldDB" id="W6TEM9"/>
<dbReference type="EMBL" id="AWTR02000055">
    <property type="protein sequence ID" value="ETZ07284.1"/>
    <property type="molecule type" value="Genomic_DNA"/>
</dbReference>
<dbReference type="InterPro" id="IPR003507">
    <property type="entry name" value="S66_fam"/>
</dbReference>
<proteinExistence type="inferred from homology"/>
<accession>W6TEM9</accession>
<dbReference type="InterPro" id="IPR027478">
    <property type="entry name" value="LdcA_N"/>
</dbReference>
<keyword evidence="6" id="KW-0121">Carboxypeptidase</keyword>
<dbReference type="Gene3D" id="3.50.30.60">
    <property type="entry name" value="LD-carboxypeptidase A C-terminal domain-like"/>
    <property type="match status" value="1"/>
</dbReference>